<feature type="signal peptide" evidence="14">
    <location>
        <begin position="1"/>
        <end position="32"/>
    </location>
</feature>
<dbReference type="PRINTS" id="PR00205">
    <property type="entry name" value="CADHERIN"/>
</dbReference>
<protein>
    <recommendedName>
        <fullName evidence="15">Cadherin domain-containing protein</fullName>
    </recommendedName>
</protein>
<organism evidence="16 17">
    <name type="scientific">Megalops atlanticus</name>
    <name type="common">Tarpon</name>
    <name type="synonym">Clupea gigantea</name>
    <dbReference type="NCBI Taxonomy" id="7932"/>
    <lineage>
        <taxon>Eukaryota</taxon>
        <taxon>Metazoa</taxon>
        <taxon>Chordata</taxon>
        <taxon>Craniata</taxon>
        <taxon>Vertebrata</taxon>
        <taxon>Euteleostomi</taxon>
        <taxon>Actinopterygii</taxon>
        <taxon>Neopterygii</taxon>
        <taxon>Teleostei</taxon>
        <taxon>Elopiformes</taxon>
        <taxon>Megalopidae</taxon>
        <taxon>Megalops</taxon>
    </lineage>
</organism>
<keyword evidence="7" id="KW-0677">Repeat</keyword>
<gene>
    <name evidence="16" type="ORF">MATL_G00144310</name>
</gene>
<dbReference type="GO" id="GO:0008013">
    <property type="term" value="F:beta-catenin binding"/>
    <property type="evidence" value="ECO:0007669"/>
    <property type="project" value="TreeGrafter"/>
</dbReference>
<evidence type="ECO:0000256" key="5">
    <source>
        <dbReference type="ARBA" id="ARBA00022723"/>
    </source>
</evidence>
<proteinExistence type="predicted"/>
<dbReference type="Gene3D" id="2.60.40.60">
    <property type="entry name" value="Cadherins"/>
    <property type="match status" value="5"/>
</dbReference>
<dbReference type="GO" id="GO:0034332">
    <property type="term" value="P:adherens junction organization"/>
    <property type="evidence" value="ECO:0007669"/>
    <property type="project" value="UniProtKB-ARBA"/>
</dbReference>
<keyword evidence="9" id="KW-0130">Cell adhesion</keyword>
<feature type="chain" id="PRO_5038452440" description="Cadherin domain-containing protein" evidence="14">
    <location>
        <begin position="33"/>
        <end position="590"/>
    </location>
</feature>
<dbReference type="AlphaFoldDB" id="A0A9D3T9R9"/>
<dbReference type="PROSITE" id="PS50268">
    <property type="entry name" value="CADHERIN_2"/>
    <property type="match status" value="4"/>
</dbReference>
<dbReference type="GO" id="GO:0007498">
    <property type="term" value="P:mesoderm development"/>
    <property type="evidence" value="ECO:0007669"/>
    <property type="project" value="UniProtKB-ARBA"/>
</dbReference>
<evidence type="ECO:0000256" key="14">
    <source>
        <dbReference type="SAM" id="SignalP"/>
    </source>
</evidence>
<dbReference type="FunFam" id="2.60.40.60:FF:000011">
    <property type="entry name" value="Cadherin 1"/>
    <property type="match status" value="1"/>
</dbReference>
<keyword evidence="4" id="KW-0963">Cytoplasm</keyword>
<dbReference type="FunFam" id="2.60.40.60:FF:000022">
    <property type="entry name" value="Cadherin 2"/>
    <property type="match status" value="1"/>
</dbReference>
<dbReference type="PROSITE" id="PS51257">
    <property type="entry name" value="PROKAR_LIPOPROTEIN"/>
    <property type="match status" value="1"/>
</dbReference>
<feature type="domain" description="Cadherin" evidence="15">
    <location>
        <begin position="198"/>
        <end position="272"/>
    </location>
</feature>
<evidence type="ECO:0000256" key="8">
    <source>
        <dbReference type="ARBA" id="ARBA00022837"/>
    </source>
</evidence>
<dbReference type="PANTHER" id="PTHR24027:SF319">
    <property type="entry name" value="CADHERIN-1"/>
    <property type="match status" value="1"/>
</dbReference>
<dbReference type="GO" id="GO:0001841">
    <property type="term" value="P:neural tube formation"/>
    <property type="evidence" value="ECO:0007669"/>
    <property type="project" value="UniProtKB-ARBA"/>
</dbReference>
<dbReference type="Pfam" id="PF00028">
    <property type="entry name" value="Cadherin"/>
    <property type="match status" value="4"/>
</dbReference>
<feature type="domain" description="Cadherin" evidence="15">
    <location>
        <begin position="383"/>
        <end position="486"/>
    </location>
</feature>
<keyword evidence="3" id="KW-1003">Cell membrane</keyword>
<evidence type="ECO:0000256" key="9">
    <source>
        <dbReference type="ARBA" id="ARBA00022889"/>
    </source>
</evidence>
<feature type="domain" description="Cadherin" evidence="15">
    <location>
        <begin position="273"/>
        <end position="382"/>
    </location>
</feature>
<evidence type="ECO:0000256" key="12">
    <source>
        <dbReference type="PROSITE-ProRule" id="PRU00043"/>
    </source>
</evidence>
<evidence type="ECO:0000256" key="4">
    <source>
        <dbReference type="ARBA" id="ARBA00022490"/>
    </source>
</evidence>
<dbReference type="Proteomes" id="UP001046870">
    <property type="component" value="Chromosome 11"/>
</dbReference>
<evidence type="ECO:0000259" key="15">
    <source>
        <dbReference type="PROSITE" id="PS50268"/>
    </source>
</evidence>
<reference evidence="16" key="1">
    <citation type="submission" date="2021-01" db="EMBL/GenBank/DDBJ databases">
        <authorList>
            <person name="Zahm M."/>
            <person name="Roques C."/>
            <person name="Cabau C."/>
            <person name="Klopp C."/>
            <person name="Donnadieu C."/>
            <person name="Jouanno E."/>
            <person name="Lampietro C."/>
            <person name="Louis A."/>
            <person name="Herpin A."/>
            <person name="Echchiki A."/>
            <person name="Berthelot C."/>
            <person name="Parey E."/>
            <person name="Roest-Crollius H."/>
            <person name="Braasch I."/>
            <person name="Postlethwait J."/>
            <person name="Bobe J."/>
            <person name="Montfort J."/>
            <person name="Bouchez O."/>
            <person name="Begum T."/>
            <person name="Mejri S."/>
            <person name="Adams A."/>
            <person name="Chen W.-J."/>
            <person name="Guiguen Y."/>
        </authorList>
    </citation>
    <scope>NUCLEOTIDE SEQUENCE</scope>
    <source>
        <strain evidence="16">YG-15Mar2019-1</strain>
        <tissue evidence="16">Brain</tissue>
    </source>
</reference>
<evidence type="ECO:0000256" key="11">
    <source>
        <dbReference type="ARBA" id="ARBA00023180"/>
    </source>
</evidence>
<keyword evidence="10" id="KW-0472">Membrane</keyword>
<evidence type="ECO:0000256" key="2">
    <source>
        <dbReference type="ARBA" id="ARBA00004496"/>
    </source>
</evidence>
<dbReference type="GO" id="GO:0005912">
    <property type="term" value="C:adherens junction"/>
    <property type="evidence" value="ECO:0007669"/>
    <property type="project" value="TreeGrafter"/>
</dbReference>
<dbReference type="SUPFAM" id="SSF49313">
    <property type="entry name" value="Cadherin-like"/>
    <property type="match status" value="5"/>
</dbReference>
<dbReference type="GO" id="GO:0007043">
    <property type="term" value="P:cell-cell junction assembly"/>
    <property type="evidence" value="ECO:0007669"/>
    <property type="project" value="TreeGrafter"/>
</dbReference>
<dbReference type="PANTHER" id="PTHR24027">
    <property type="entry name" value="CADHERIN-23"/>
    <property type="match status" value="1"/>
</dbReference>
<dbReference type="GO" id="GO:0030010">
    <property type="term" value="P:establishment of cell polarity"/>
    <property type="evidence" value="ECO:0007669"/>
    <property type="project" value="UniProtKB-ARBA"/>
</dbReference>
<dbReference type="GO" id="GO:0060027">
    <property type="term" value="P:convergent extension involved in gastrulation"/>
    <property type="evidence" value="ECO:0007669"/>
    <property type="project" value="UniProtKB-ARBA"/>
</dbReference>
<dbReference type="GO" id="GO:0005737">
    <property type="term" value="C:cytoplasm"/>
    <property type="evidence" value="ECO:0007669"/>
    <property type="project" value="UniProtKB-SubCell"/>
</dbReference>
<dbReference type="SMART" id="SM01055">
    <property type="entry name" value="Cadherin_pro"/>
    <property type="match status" value="1"/>
</dbReference>
<dbReference type="FunFam" id="2.60.40.60:FF:000191">
    <property type="entry name" value="Cadherin 1"/>
    <property type="match status" value="1"/>
</dbReference>
<dbReference type="GO" id="GO:0007156">
    <property type="term" value="P:homophilic cell adhesion via plasma membrane adhesion molecules"/>
    <property type="evidence" value="ECO:0007669"/>
    <property type="project" value="InterPro"/>
</dbReference>
<dbReference type="FunFam" id="2.60.40.60:FF:000019">
    <property type="entry name" value="Cadherin 2"/>
    <property type="match status" value="1"/>
</dbReference>
<name>A0A9D3T9R9_MEGAT</name>
<dbReference type="OrthoDB" id="6079678at2759"/>
<evidence type="ECO:0000256" key="3">
    <source>
        <dbReference type="ARBA" id="ARBA00022475"/>
    </source>
</evidence>
<evidence type="ECO:0000256" key="6">
    <source>
        <dbReference type="ARBA" id="ARBA00022729"/>
    </source>
</evidence>
<keyword evidence="17" id="KW-1185">Reference proteome</keyword>
<dbReference type="GO" id="GO:0005509">
    <property type="term" value="F:calcium ion binding"/>
    <property type="evidence" value="ECO:0007669"/>
    <property type="project" value="UniProtKB-UniRule"/>
</dbReference>
<dbReference type="GO" id="GO:0045296">
    <property type="term" value="F:cadherin binding"/>
    <property type="evidence" value="ECO:0007669"/>
    <property type="project" value="TreeGrafter"/>
</dbReference>
<comment type="subcellular location">
    <subcellularLocation>
        <location evidence="1">Cell membrane</location>
    </subcellularLocation>
    <subcellularLocation>
        <location evidence="2">Cytoplasm</location>
    </subcellularLocation>
</comment>
<dbReference type="GO" id="GO:0000902">
    <property type="term" value="P:cell morphogenesis"/>
    <property type="evidence" value="ECO:0007669"/>
    <property type="project" value="TreeGrafter"/>
</dbReference>
<feature type="domain" description="Cadherin" evidence="15">
    <location>
        <begin position="487"/>
        <end position="586"/>
    </location>
</feature>
<dbReference type="InterPro" id="IPR020894">
    <property type="entry name" value="Cadherin_CS"/>
</dbReference>
<keyword evidence="8 12" id="KW-0106">Calcium</keyword>
<keyword evidence="5" id="KW-0479">Metal-binding</keyword>
<dbReference type="InterPro" id="IPR002126">
    <property type="entry name" value="Cadherin-like_dom"/>
</dbReference>
<dbReference type="InterPro" id="IPR039808">
    <property type="entry name" value="Cadherin"/>
</dbReference>
<dbReference type="FunFam" id="2.60.40.60:FF:000095">
    <property type="entry name" value="Cadherin 13"/>
    <property type="match status" value="1"/>
</dbReference>
<dbReference type="PROSITE" id="PS00232">
    <property type="entry name" value="CADHERIN_1"/>
    <property type="match status" value="1"/>
</dbReference>
<evidence type="ECO:0000313" key="16">
    <source>
        <dbReference type="EMBL" id="KAG7468562.1"/>
    </source>
</evidence>
<dbReference type="Pfam" id="PF08758">
    <property type="entry name" value="Cadherin_pro"/>
    <property type="match status" value="1"/>
</dbReference>
<evidence type="ECO:0000256" key="7">
    <source>
        <dbReference type="ARBA" id="ARBA00022737"/>
    </source>
</evidence>
<dbReference type="GO" id="GO:0016342">
    <property type="term" value="C:catenin complex"/>
    <property type="evidence" value="ECO:0007669"/>
    <property type="project" value="TreeGrafter"/>
</dbReference>
<evidence type="ECO:0000256" key="13">
    <source>
        <dbReference type="SAM" id="MobiDB-lite"/>
    </source>
</evidence>
<dbReference type="GO" id="GO:0016339">
    <property type="term" value="P:calcium-dependent cell-cell adhesion via plasma membrane cell adhesion molecules"/>
    <property type="evidence" value="ECO:0007669"/>
    <property type="project" value="TreeGrafter"/>
</dbReference>
<evidence type="ECO:0000256" key="10">
    <source>
        <dbReference type="ARBA" id="ARBA00023136"/>
    </source>
</evidence>
<evidence type="ECO:0000256" key="1">
    <source>
        <dbReference type="ARBA" id="ARBA00004236"/>
    </source>
</evidence>
<dbReference type="EMBL" id="JAFDVH010000011">
    <property type="protein sequence ID" value="KAG7468562.1"/>
    <property type="molecule type" value="Genomic_DNA"/>
</dbReference>
<dbReference type="GO" id="GO:0044331">
    <property type="term" value="P:cell-cell adhesion mediated by cadherin"/>
    <property type="evidence" value="ECO:0007669"/>
    <property type="project" value="TreeGrafter"/>
</dbReference>
<dbReference type="InterPro" id="IPR014868">
    <property type="entry name" value="Cadherin_pro_dom"/>
</dbReference>
<feature type="region of interest" description="Disordered" evidence="13">
    <location>
        <begin position="124"/>
        <end position="147"/>
    </location>
</feature>
<evidence type="ECO:0000313" key="17">
    <source>
        <dbReference type="Proteomes" id="UP001046870"/>
    </source>
</evidence>
<dbReference type="CDD" id="cd11304">
    <property type="entry name" value="Cadherin_repeat"/>
    <property type="match status" value="3"/>
</dbReference>
<dbReference type="GO" id="GO:0001764">
    <property type="term" value="P:neuron migration"/>
    <property type="evidence" value="ECO:0007669"/>
    <property type="project" value="UniProtKB-ARBA"/>
</dbReference>
<comment type="caution">
    <text evidence="16">The sequence shown here is derived from an EMBL/GenBank/DDBJ whole genome shotgun (WGS) entry which is preliminary data.</text>
</comment>
<keyword evidence="11" id="KW-0325">Glycoprotein</keyword>
<keyword evidence="6 14" id="KW-0732">Signal</keyword>
<dbReference type="GO" id="GO:0007398">
    <property type="term" value="P:ectoderm development"/>
    <property type="evidence" value="ECO:0007669"/>
    <property type="project" value="UniProtKB-ARBA"/>
</dbReference>
<sequence>MLISMGRFRSSVFCPILVQIQVLIASCEYSSCQSGFTSDHFTFKVDRTHLQKGRVLGKVSFSDCGGRQRAPFLSEDSRFKVDPDGTVSVKRPVTLHDGHKSFMLHAWDSKGKKNTVTVTVVHEPRQSHHHHHSETDSATQEQAEPTPAVPVLMFPQSSEGLRRKRDWVIPPINFPENDRGPFPKKMVQIRSSNDKEIKIQYSISGPGANQPPVGLFTIDRNSGGLYVTQPLDRETTDKYKLFAHASSSHGQAEEPMEIIIFVIDQNDNKPEFTQDPFLGFIPEVSRTGFEFMRVTAIDKDEPGNLNSDVRYAILSQEPQKPQPNMFTINPVTGGIRLNSDGLDREKYPKYTLVIQAADMEGNGLINTCTAIVTVTDRMAPQFEKTSYTVSVPENKVGALVAKMKITAGDEPYTPTYRIISGNHQGFFRISTGSRKMEGIITTAKSLDFERKKEYTLLVTMESDRFEPTPNVSVIVTVEDVNEAPVFDPAELVVVKPEGLTSDSDLILYTATDPDSERKQTVGYKVGSDPAGWLSVGKESGLIKVKSPLVRESPFVKDGRYEALILAIDNDEAPRTGTGTLVVELQDARTD</sequence>
<dbReference type="GO" id="GO:0042074">
    <property type="term" value="P:cell migration involved in gastrulation"/>
    <property type="evidence" value="ECO:0007669"/>
    <property type="project" value="UniProtKB-ARBA"/>
</dbReference>
<dbReference type="SMART" id="SM00112">
    <property type="entry name" value="CA"/>
    <property type="match status" value="4"/>
</dbReference>
<dbReference type="InterPro" id="IPR015919">
    <property type="entry name" value="Cadherin-like_sf"/>
</dbReference>
<accession>A0A9D3T9R9</accession>